<evidence type="ECO:0000313" key="2">
    <source>
        <dbReference type="EMBL" id="GAH25532.1"/>
    </source>
</evidence>
<reference evidence="2" key="1">
    <citation type="journal article" date="2014" name="Front. Microbiol.">
        <title>High frequency of phylogenetically diverse reductive dehalogenase-homologous genes in deep subseafloor sedimentary metagenomes.</title>
        <authorList>
            <person name="Kawai M."/>
            <person name="Futagami T."/>
            <person name="Toyoda A."/>
            <person name="Takaki Y."/>
            <person name="Nishi S."/>
            <person name="Hori S."/>
            <person name="Arai W."/>
            <person name="Tsubouchi T."/>
            <person name="Morono Y."/>
            <person name="Uchiyama I."/>
            <person name="Ito T."/>
            <person name="Fujiyama A."/>
            <person name="Inagaki F."/>
            <person name="Takami H."/>
        </authorList>
    </citation>
    <scope>NUCLEOTIDE SEQUENCE</scope>
    <source>
        <strain evidence="2">Expedition CK06-06</strain>
    </source>
</reference>
<evidence type="ECO:0000256" key="1">
    <source>
        <dbReference type="SAM" id="Phobius"/>
    </source>
</evidence>
<accession>X1DZ34</accession>
<protein>
    <recommendedName>
        <fullName evidence="3">Major facilitator superfamily (MFS) profile domain-containing protein</fullName>
    </recommendedName>
</protein>
<sequence length="159" mass="16531">MIRAVVLAAVFLSGAALMSLEMAGFRLVQPEFGSDIIVWGSLISVFLGGLAIGAFLGGRLADRRPALWKLGAILALGGVVALSIPLYSDAALDYMFPGEGAPLPEEWGAGGTGAVGQLVVYMPPDLRWPTLGVGLLLFLVPSVLLGMVTPYAAKLLIHA</sequence>
<dbReference type="InterPro" id="IPR036259">
    <property type="entry name" value="MFS_trans_sf"/>
</dbReference>
<proteinExistence type="predicted"/>
<keyword evidence="1" id="KW-0472">Membrane</keyword>
<dbReference type="EMBL" id="BARU01000831">
    <property type="protein sequence ID" value="GAH25532.1"/>
    <property type="molecule type" value="Genomic_DNA"/>
</dbReference>
<gene>
    <name evidence="2" type="ORF">S03H2_02478</name>
</gene>
<feature type="transmembrane region" description="Helical" evidence="1">
    <location>
        <begin position="68"/>
        <end position="87"/>
    </location>
</feature>
<feature type="transmembrane region" description="Helical" evidence="1">
    <location>
        <begin position="36"/>
        <end position="56"/>
    </location>
</feature>
<evidence type="ECO:0008006" key="3">
    <source>
        <dbReference type="Google" id="ProtNLM"/>
    </source>
</evidence>
<comment type="caution">
    <text evidence="2">The sequence shown here is derived from an EMBL/GenBank/DDBJ whole genome shotgun (WGS) entry which is preliminary data.</text>
</comment>
<dbReference type="AlphaFoldDB" id="X1DZ34"/>
<feature type="non-terminal residue" evidence="2">
    <location>
        <position position="159"/>
    </location>
</feature>
<keyword evidence="1" id="KW-1133">Transmembrane helix</keyword>
<name>X1DZ34_9ZZZZ</name>
<organism evidence="2">
    <name type="scientific">marine sediment metagenome</name>
    <dbReference type="NCBI Taxonomy" id="412755"/>
    <lineage>
        <taxon>unclassified sequences</taxon>
        <taxon>metagenomes</taxon>
        <taxon>ecological metagenomes</taxon>
    </lineage>
</organism>
<dbReference type="SUPFAM" id="SSF103473">
    <property type="entry name" value="MFS general substrate transporter"/>
    <property type="match status" value="1"/>
</dbReference>
<keyword evidence="1" id="KW-0812">Transmembrane</keyword>
<feature type="transmembrane region" description="Helical" evidence="1">
    <location>
        <begin position="131"/>
        <end position="153"/>
    </location>
</feature>